<evidence type="ECO:0008006" key="9">
    <source>
        <dbReference type="Google" id="ProtNLM"/>
    </source>
</evidence>
<dbReference type="Gene3D" id="3.90.650.10">
    <property type="entry name" value="PurM-like C-terminal domain"/>
    <property type="match status" value="1"/>
</dbReference>
<keyword evidence="1" id="KW-0808">Transferase</keyword>
<keyword evidence="4" id="KW-0067">ATP-binding</keyword>
<evidence type="ECO:0000259" key="6">
    <source>
        <dbReference type="Pfam" id="PF00586"/>
    </source>
</evidence>
<dbReference type="GO" id="GO:0005524">
    <property type="term" value="F:ATP binding"/>
    <property type="evidence" value="ECO:0007669"/>
    <property type="project" value="UniProtKB-KW"/>
</dbReference>
<dbReference type="NCBIfam" id="TIGR00476">
    <property type="entry name" value="selD"/>
    <property type="match status" value="1"/>
</dbReference>
<dbReference type="EMBL" id="LAZR01001167">
    <property type="protein sequence ID" value="KKN49470.1"/>
    <property type="molecule type" value="Genomic_DNA"/>
</dbReference>
<dbReference type="Pfam" id="PF00586">
    <property type="entry name" value="AIRS"/>
    <property type="match status" value="1"/>
</dbReference>
<evidence type="ECO:0000256" key="1">
    <source>
        <dbReference type="ARBA" id="ARBA00022679"/>
    </source>
</evidence>
<protein>
    <recommendedName>
        <fullName evidence="9">PurM-like C-terminal domain-containing protein</fullName>
    </recommendedName>
</protein>
<proteinExistence type="predicted"/>
<keyword evidence="2" id="KW-0547">Nucleotide-binding</keyword>
<evidence type="ECO:0000313" key="8">
    <source>
        <dbReference type="EMBL" id="KKN49470.1"/>
    </source>
</evidence>
<organism evidence="8">
    <name type="scientific">marine sediment metagenome</name>
    <dbReference type="NCBI Taxonomy" id="412755"/>
    <lineage>
        <taxon>unclassified sequences</taxon>
        <taxon>metagenomes</taxon>
        <taxon>ecological metagenomes</taxon>
    </lineage>
</organism>
<dbReference type="InterPro" id="IPR010918">
    <property type="entry name" value="PurM-like_C_dom"/>
</dbReference>
<name>A0A0F9QYT2_9ZZZZ</name>
<dbReference type="AlphaFoldDB" id="A0A0F9QYT2"/>
<gene>
    <name evidence="8" type="ORF">LCGC14_0642630</name>
</gene>
<dbReference type="GO" id="GO:0016260">
    <property type="term" value="P:selenocysteine biosynthetic process"/>
    <property type="evidence" value="ECO:0007669"/>
    <property type="project" value="TreeGrafter"/>
</dbReference>
<dbReference type="Pfam" id="PF02769">
    <property type="entry name" value="AIRS_C"/>
    <property type="match status" value="1"/>
</dbReference>
<evidence type="ECO:0000259" key="7">
    <source>
        <dbReference type="Pfam" id="PF02769"/>
    </source>
</evidence>
<keyword evidence="5" id="KW-0711">Selenium</keyword>
<reference evidence="8" key="1">
    <citation type="journal article" date="2015" name="Nature">
        <title>Complex archaea that bridge the gap between prokaryotes and eukaryotes.</title>
        <authorList>
            <person name="Spang A."/>
            <person name="Saw J.H."/>
            <person name="Jorgensen S.L."/>
            <person name="Zaremba-Niedzwiedzka K."/>
            <person name="Martijn J."/>
            <person name="Lind A.E."/>
            <person name="van Eijk R."/>
            <person name="Schleper C."/>
            <person name="Guy L."/>
            <person name="Ettema T.J."/>
        </authorList>
    </citation>
    <scope>NUCLEOTIDE SEQUENCE</scope>
</reference>
<dbReference type="PANTHER" id="PTHR10256">
    <property type="entry name" value="SELENIDE, WATER DIKINASE"/>
    <property type="match status" value="1"/>
</dbReference>
<dbReference type="GO" id="GO:0005737">
    <property type="term" value="C:cytoplasm"/>
    <property type="evidence" value="ECO:0007669"/>
    <property type="project" value="TreeGrafter"/>
</dbReference>
<evidence type="ECO:0000256" key="5">
    <source>
        <dbReference type="ARBA" id="ARBA00023266"/>
    </source>
</evidence>
<dbReference type="Gene3D" id="3.30.1330.10">
    <property type="entry name" value="PurM-like, N-terminal domain"/>
    <property type="match status" value="1"/>
</dbReference>
<feature type="domain" description="PurM-like N-terminal" evidence="6">
    <location>
        <begin position="5"/>
        <end position="94"/>
    </location>
</feature>
<feature type="domain" description="PurM-like C-terminal" evidence="7">
    <location>
        <begin position="108"/>
        <end position="267"/>
    </location>
</feature>
<dbReference type="SUPFAM" id="SSF56042">
    <property type="entry name" value="PurM C-terminal domain-like"/>
    <property type="match status" value="1"/>
</dbReference>
<dbReference type="InterPro" id="IPR036921">
    <property type="entry name" value="PurM-like_N_sf"/>
</dbReference>
<dbReference type="PANTHER" id="PTHR10256:SF0">
    <property type="entry name" value="INACTIVE SELENIDE, WATER DIKINASE-LIKE PROTEIN-RELATED"/>
    <property type="match status" value="1"/>
</dbReference>
<keyword evidence="3" id="KW-0418">Kinase</keyword>
<dbReference type="InterPro" id="IPR036676">
    <property type="entry name" value="PurM-like_C_sf"/>
</dbReference>
<dbReference type="SUPFAM" id="SSF55326">
    <property type="entry name" value="PurM N-terminal domain-like"/>
    <property type="match status" value="1"/>
</dbReference>
<accession>A0A0F9QYT2</accession>
<comment type="caution">
    <text evidence="8">The sequence shown here is derived from an EMBL/GenBank/DDBJ whole genome shotgun (WGS) entry which is preliminary data.</text>
</comment>
<dbReference type="InterPro" id="IPR004536">
    <property type="entry name" value="SPS/SelD"/>
</dbReference>
<dbReference type="InterPro" id="IPR016188">
    <property type="entry name" value="PurM-like_N"/>
</dbReference>
<evidence type="ECO:0000256" key="4">
    <source>
        <dbReference type="ARBA" id="ARBA00022840"/>
    </source>
</evidence>
<dbReference type="GO" id="GO:0004756">
    <property type="term" value="F:selenide, water dikinase activity"/>
    <property type="evidence" value="ECO:0007669"/>
    <property type="project" value="TreeGrafter"/>
</dbReference>
<evidence type="ECO:0000256" key="2">
    <source>
        <dbReference type="ARBA" id="ARBA00022741"/>
    </source>
</evidence>
<evidence type="ECO:0000256" key="3">
    <source>
        <dbReference type="ARBA" id="ARBA00022777"/>
    </source>
</evidence>
<sequence length="289" mass="32326">MVKNIDIFTPILDEPEIMGEIGAANVTNDIFALNVLNISGMLVFLGMKQNMPLHIAEGILRGIKNFMENKINSKVLGGHTIFSEWPLIGGEASGFINKNKLIRKNYVEEGDTLILTKPIGNQAIMAAYRLQKNSPAMLESFSKSKIDDSINYAINLMTTPLQNVVKTIHSYSDSKFIHSMTDVSGFGLAGHLQEMLQNSKLSAIIEKVPIIKLSQELAIEFGYKFDTCEMPETAGGMLLSVDHDHVDEFSERLSEYGVLNWRVGSIDNIHKRKYVRVSENVEHIEILKI</sequence>